<keyword evidence="8" id="KW-0564">Palmitate</keyword>
<dbReference type="SUPFAM" id="SSF54001">
    <property type="entry name" value="Cysteine proteinases"/>
    <property type="match status" value="1"/>
</dbReference>
<dbReference type="PANTHER" id="PTHR47360">
    <property type="entry name" value="MUREIN DD-ENDOPEPTIDASE MEPS/MUREIN LD-CARBOXYPEPTIDASE"/>
    <property type="match status" value="1"/>
</dbReference>
<dbReference type="PROSITE" id="PS51257">
    <property type="entry name" value="PROKAR_LIPOPROTEIN"/>
    <property type="match status" value="1"/>
</dbReference>
<dbReference type="GO" id="GO:0016020">
    <property type="term" value="C:membrane"/>
    <property type="evidence" value="ECO:0007669"/>
    <property type="project" value="UniProtKB-SubCell"/>
</dbReference>
<dbReference type="Pfam" id="PF00877">
    <property type="entry name" value="NLPC_P60"/>
    <property type="match status" value="1"/>
</dbReference>
<proteinExistence type="inferred from homology"/>
<keyword evidence="7" id="KW-0472">Membrane</keyword>
<evidence type="ECO:0000256" key="7">
    <source>
        <dbReference type="ARBA" id="ARBA00023136"/>
    </source>
</evidence>
<accession>A0A5C2H974</accession>
<evidence type="ECO:0000313" key="11">
    <source>
        <dbReference type="Proteomes" id="UP000322726"/>
    </source>
</evidence>
<dbReference type="Gene3D" id="3.90.1720.10">
    <property type="entry name" value="endopeptidase domain like (from Nostoc punctiforme)"/>
    <property type="match status" value="1"/>
</dbReference>
<dbReference type="Proteomes" id="UP000322726">
    <property type="component" value="Chromosome"/>
</dbReference>
<dbReference type="PROSITE" id="PS51935">
    <property type="entry name" value="NLPC_P60"/>
    <property type="match status" value="1"/>
</dbReference>
<keyword evidence="6" id="KW-0788">Thiol protease</keyword>
<dbReference type="OrthoDB" id="9807055at2"/>
<evidence type="ECO:0000256" key="3">
    <source>
        <dbReference type="ARBA" id="ARBA00022670"/>
    </source>
</evidence>
<sequence length="213" mass="24717">MIKKSYFFIPLLLIFTGCTASKSVADNSEHNINTNNNTNKEIIISYEEYQKLFKSEKEEKFEPIITPEEYKAMIEEGKTKKTKELSSNASDKEIKAALMEFYNEWKNVKYKFGGNSKKGIDCSAFTQRIFKEKFNVKIPRSTRTQVKSGEGIKKSQLQLGDLVFFKTGKYDRHVGVYMGDGNFMHASIKGIKFTKLNKPFYKKAYWTSRRILD</sequence>
<dbReference type="InterPro" id="IPR000064">
    <property type="entry name" value="NLP_P60_dom"/>
</dbReference>
<dbReference type="InterPro" id="IPR052062">
    <property type="entry name" value="Murein_DD/LD_carboxypeptidase"/>
</dbReference>
<evidence type="ECO:0000256" key="5">
    <source>
        <dbReference type="ARBA" id="ARBA00022801"/>
    </source>
</evidence>
<dbReference type="GO" id="GO:0006508">
    <property type="term" value="P:proteolysis"/>
    <property type="evidence" value="ECO:0007669"/>
    <property type="project" value="UniProtKB-KW"/>
</dbReference>
<dbReference type="AlphaFoldDB" id="A0A5C2H974"/>
<evidence type="ECO:0000256" key="4">
    <source>
        <dbReference type="ARBA" id="ARBA00022729"/>
    </source>
</evidence>
<dbReference type="PANTHER" id="PTHR47360:SF3">
    <property type="entry name" value="MUREIN DD-ENDOPEPTIDASE MEPS_MUREIN LD-CARBOXYPEPTIDASE"/>
    <property type="match status" value="1"/>
</dbReference>
<keyword evidence="3" id="KW-0645">Protease</keyword>
<dbReference type="KEGG" id="apai:APAC_0262"/>
<comment type="similarity">
    <text evidence="2">Belongs to the peptidase C40 family.</text>
</comment>
<evidence type="ECO:0000313" key="10">
    <source>
        <dbReference type="EMBL" id="QEP33424.1"/>
    </source>
</evidence>
<keyword evidence="4" id="KW-0732">Signal</keyword>
<keyword evidence="9 10" id="KW-0449">Lipoprotein</keyword>
<evidence type="ECO:0000256" key="9">
    <source>
        <dbReference type="ARBA" id="ARBA00023288"/>
    </source>
</evidence>
<dbReference type="EMBL" id="CP035928">
    <property type="protein sequence ID" value="QEP33424.1"/>
    <property type="molecule type" value="Genomic_DNA"/>
</dbReference>
<reference evidence="10" key="2">
    <citation type="submission" date="2019-09" db="EMBL/GenBank/DDBJ databases">
        <title>Taxonomic note: a critical rebuttal of the proposed division of the genus Arcobacter into six genera, emended descriptions of Arcobacter anaerophilus and the genus Arcobacter, and an assessment of genus-level boundaries for Epsilonproteobacteria using in silico genomic comparator tools.</title>
        <authorList>
            <person name="On S.L.W."/>
            <person name="Miller W.G."/>
            <person name="Biggs P."/>
            <person name="Cornelius A."/>
            <person name="Vandamme P."/>
        </authorList>
    </citation>
    <scope>NUCLEOTIDE SEQUENCE [LARGE SCALE GENOMIC DNA]</scope>
    <source>
        <strain evidence="10">LMG 26638</strain>
    </source>
</reference>
<dbReference type="InterPro" id="IPR038765">
    <property type="entry name" value="Papain-like_cys_pep_sf"/>
</dbReference>
<keyword evidence="5" id="KW-0378">Hydrolase</keyword>
<evidence type="ECO:0000256" key="2">
    <source>
        <dbReference type="ARBA" id="ARBA00007074"/>
    </source>
</evidence>
<evidence type="ECO:0000256" key="8">
    <source>
        <dbReference type="ARBA" id="ARBA00023139"/>
    </source>
</evidence>
<organism evidence="10 11">
    <name type="scientific">Malaciobacter pacificus</name>
    <dbReference type="NCBI Taxonomy" id="1080223"/>
    <lineage>
        <taxon>Bacteria</taxon>
        <taxon>Pseudomonadati</taxon>
        <taxon>Campylobacterota</taxon>
        <taxon>Epsilonproteobacteria</taxon>
        <taxon>Campylobacterales</taxon>
        <taxon>Arcobacteraceae</taxon>
        <taxon>Malaciobacter</taxon>
    </lineage>
</organism>
<protein>
    <submittedName>
        <fullName evidence="10">Outer membrane lipoprotein, NlpC/P60 family</fullName>
    </submittedName>
</protein>
<comment type="subcellular location">
    <subcellularLocation>
        <location evidence="1">Membrane</location>
        <topology evidence="1">Lipid-anchor</topology>
    </subcellularLocation>
</comment>
<evidence type="ECO:0000256" key="1">
    <source>
        <dbReference type="ARBA" id="ARBA00004635"/>
    </source>
</evidence>
<keyword evidence="11" id="KW-1185">Reference proteome</keyword>
<dbReference type="RefSeq" id="WP_130232394.1">
    <property type="nucleotide sequence ID" value="NZ_BMEF01000001.1"/>
</dbReference>
<reference evidence="10" key="1">
    <citation type="submission" date="2019-09" db="EMBL/GenBank/DDBJ databases">
        <title>Complete genome sequencing of four Arcobacter species reveals a diverse suite of mobile elements.</title>
        <authorList>
            <person name="Miller W.G."/>
            <person name="Yee E."/>
            <person name="Bono J.L."/>
        </authorList>
    </citation>
    <scope>NUCLEOTIDE SEQUENCE [LARGE SCALE GENOMIC DNA]</scope>
    <source>
        <strain evidence="10">LMG 26638</strain>
    </source>
</reference>
<dbReference type="GO" id="GO:0008234">
    <property type="term" value="F:cysteine-type peptidase activity"/>
    <property type="evidence" value="ECO:0007669"/>
    <property type="project" value="UniProtKB-KW"/>
</dbReference>
<gene>
    <name evidence="10" type="ORF">APAC_0262</name>
</gene>
<name>A0A5C2H974_9BACT</name>
<evidence type="ECO:0000256" key="6">
    <source>
        <dbReference type="ARBA" id="ARBA00022807"/>
    </source>
</evidence>